<name>A0A5J4PV81_9ZZZZ</name>
<gene>
    <name evidence="1" type="ORF">EZS27_035827</name>
</gene>
<feature type="non-terminal residue" evidence="1">
    <location>
        <position position="65"/>
    </location>
</feature>
<protein>
    <submittedName>
        <fullName evidence="1">Uncharacterized protein</fullName>
    </submittedName>
</protein>
<sequence length="65" mass="7738">MELITKSKIIQWDVKTWSKSLDYWNHNIDWSPIQHCLELGGREGGLSLWLALLHQFARKKFVKWG</sequence>
<reference evidence="1" key="1">
    <citation type="submission" date="2019-03" db="EMBL/GenBank/DDBJ databases">
        <title>Single cell metagenomics reveals metabolic interactions within the superorganism composed of flagellate Streblomastix strix and complex community of Bacteroidetes bacteria on its surface.</title>
        <authorList>
            <person name="Treitli S.C."/>
            <person name="Kolisko M."/>
            <person name="Husnik F."/>
            <person name="Keeling P."/>
            <person name="Hampl V."/>
        </authorList>
    </citation>
    <scope>NUCLEOTIDE SEQUENCE</scope>
    <source>
        <strain evidence="1">STM</strain>
    </source>
</reference>
<comment type="caution">
    <text evidence="1">The sequence shown here is derived from an EMBL/GenBank/DDBJ whole genome shotgun (WGS) entry which is preliminary data.</text>
</comment>
<evidence type="ECO:0000313" key="1">
    <source>
        <dbReference type="EMBL" id="KAA6313395.1"/>
    </source>
</evidence>
<accession>A0A5J4PV81</accession>
<organism evidence="1">
    <name type="scientific">termite gut metagenome</name>
    <dbReference type="NCBI Taxonomy" id="433724"/>
    <lineage>
        <taxon>unclassified sequences</taxon>
        <taxon>metagenomes</taxon>
        <taxon>organismal metagenomes</taxon>
    </lineage>
</organism>
<dbReference type="EMBL" id="SNRY01006081">
    <property type="protein sequence ID" value="KAA6313395.1"/>
    <property type="molecule type" value="Genomic_DNA"/>
</dbReference>
<dbReference type="AlphaFoldDB" id="A0A5J4PV81"/>
<proteinExistence type="predicted"/>